<dbReference type="EMBL" id="PYOU01000014">
    <property type="protein sequence ID" value="PSX07013.1"/>
    <property type="molecule type" value="Genomic_DNA"/>
</dbReference>
<dbReference type="Proteomes" id="UP000240989">
    <property type="component" value="Unassembled WGS sequence"/>
</dbReference>
<accession>A0ABX5H243</accession>
<dbReference type="Gene3D" id="3.90.226.10">
    <property type="entry name" value="2-enoyl-CoA Hydratase, Chain A, domain 1"/>
    <property type="match status" value="1"/>
</dbReference>
<dbReference type="InterPro" id="IPR002142">
    <property type="entry name" value="Peptidase_S49"/>
</dbReference>
<reference evidence="7 8" key="1">
    <citation type="submission" date="2018-01" db="EMBL/GenBank/DDBJ databases">
        <title>Whole genome sequencing of Histamine producing bacteria.</title>
        <authorList>
            <person name="Butler K."/>
        </authorList>
    </citation>
    <scope>NUCLEOTIDE SEQUENCE [LARGE SCALE GENOMIC DNA]</scope>
    <source>
        <strain evidence="7 8">A6-1</strain>
    </source>
</reference>
<comment type="similarity">
    <text evidence="1">Belongs to the peptidase S49 family.</text>
</comment>
<feature type="transmembrane region" description="Helical" evidence="5">
    <location>
        <begin position="27"/>
        <end position="48"/>
    </location>
</feature>
<evidence type="ECO:0000313" key="7">
    <source>
        <dbReference type="EMBL" id="PSX07013.1"/>
    </source>
</evidence>
<keyword evidence="3" id="KW-0378">Hydrolase</keyword>
<evidence type="ECO:0000256" key="1">
    <source>
        <dbReference type="ARBA" id="ARBA00008683"/>
    </source>
</evidence>
<comment type="caution">
    <text evidence="7">The sequence shown here is derived from an EMBL/GenBank/DDBJ whole genome shotgun (WGS) entry which is preliminary data.</text>
</comment>
<evidence type="ECO:0000256" key="2">
    <source>
        <dbReference type="ARBA" id="ARBA00022670"/>
    </source>
</evidence>
<organism evidence="7 8">
    <name type="scientific">Photobacterium angustum</name>
    <dbReference type="NCBI Taxonomy" id="661"/>
    <lineage>
        <taxon>Bacteria</taxon>
        <taxon>Pseudomonadati</taxon>
        <taxon>Pseudomonadota</taxon>
        <taxon>Gammaproteobacteria</taxon>
        <taxon>Vibrionales</taxon>
        <taxon>Vibrionaceae</taxon>
        <taxon>Photobacterium</taxon>
    </lineage>
</organism>
<proteinExistence type="inferred from homology"/>
<dbReference type="PANTHER" id="PTHR42987:SF8">
    <property type="entry name" value="PROTEINASE"/>
    <property type="match status" value="1"/>
</dbReference>
<dbReference type="Pfam" id="PF01343">
    <property type="entry name" value="Peptidase_S49"/>
    <property type="match status" value="1"/>
</dbReference>
<protein>
    <submittedName>
        <fullName evidence="7">S49 family peptidase</fullName>
    </submittedName>
</protein>
<evidence type="ECO:0000259" key="6">
    <source>
        <dbReference type="Pfam" id="PF01343"/>
    </source>
</evidence>
<evidence type="ECO:0000256" key="3">
    <source>
        <dbReference type="ARBA" id="ARBA00022801"/>
    </source>
</evidence>
<evidence type="ECO:0000256" key="4">
    <source>
        <dbReference type="ARBA" id="ARBA00022825"/>
    </source>
</evidence>
<dbReference type="RefSeq" id="WP_052957762.1">
    <property type="nucleotide sequence ID" value="NZ_JZSW01000007.1"/>
</dbReference>
<evidence type="ECO:0000313" key="8">
    <source>
        <dbReference type="Proteomes" id="UP000240989"/>
    </source>
</evidence>
<keyword evidence="5" id="KW-0812">Transmembrane</keyword>
<keyword evidence="8" id="KW-1185">Reference proteome</keyword>
<dbReference type="PANTHER" id="PTHR42987">
    <property type="entry name" value="PEPTIDASE S49"/>
    <property type="match status" value="1"/>
</dbReference>
<dbReference type="CDD" id="cd07023">
    <property type="entry name" value="S49_Sppa_N_C"/>
    <property type="match status" value="1"/>
</dbReference>
<keyword evidence="4" id="KW-0720">Serine protease</keyword>
<name>A0ABX5H243_PHOAN</name>
<gene>
    <name evidence="7" type="ORF">C0W27_15705</name>
</gene>
<keyword evidence="2" id="KW-0645">Protease</keyword>
<dbReference type="Gene3D" id="6.20.330.10">
    <property type="match status" value="1"/>
</dbReference>
<dbReference type="SUPFAM" id="SSF52096">
    <property type="entry name" value="ClpP/crotonase"/>
    <property type="match status" value="1"/>
</dbReference>
<feature type="domain" description="Peptidase S49" evidence="6">
    <location>
        <begin position="124"/>
        <end position="274"/>
    </location>
</feature>
<keyword evidence="5" id="KW-0472">Membrane</keyword>
<keyword evidence="5" id="KW-1133">Transmembrane helix</keyword>
<evidence type="ECO:0000256" key="5">
    <source>
        <dbReference type="SAM" id="Phobius"/>
    </source>
</evidence>
<dbReference type="InterPro" id="IPR047272">
    <property type="entry name" value="S49_SppA_C"/>
</dbReference>
<sequence>MSSKLSKLTNEVSLLSNRLRRNTFMGFVKVVLMALMASVAIYQSYVLFIDGSQDKDKDHIAIIKLAGTIASGQKYGDGLSLSQAFHRATESKGSKAVIIQANSGGGAPVQAEIFNETLTTYLAKENHKPVFFIIEEVCASACMYIAAAITDNNLLAHKNSLVGSIGVKLETFGFVEAMRAVGVERRSYTIGDNKAFLDPFQPEDTIVKDHINNRLLSPLFDEFKSVILAGRGNKLSDDPRVLSGLVWTGSEAIKLGLIDDTTTSFRLRQKLSKQYDTDTFISYNKKASKITDLFKSEFWSDVIIRSASLQHSEAINLKY</sequence>
<dbReference type="InterPro" id="IPR029045">
    <property type="entry name" value="ClpP/crotonase-like_dom_sf"/>
</dbReference>